<reference evidence="8" key="1">
    <citation type="submission" date="2022-01" db="EMBL/GenBank/DDBJ databases">
        <title>Draft genome of Methanogenium marinum DSM 15558.</title>
        <authorList>
            <person name="Chen S.-C."/>
            <person name="You Y.-T."/>
        </authorList>
    </citation>
    <scope>NUCLEOTIDE SEQUENCE</scope>
    <source>
        <strain evidence="8">DSM 15558</strain>
    </source>
</reference>
<feature type="transmembrane region" description="Helical" evidence="6">
    <location>
        <begin position="368"/>
        <end position="390"/>
    </location>
</feature>
<dbReference type="InterPro" id="IPR042094">
    <property type="entry name" value="T2SS_GspF_sf"/>
</dbReference>
<organism evidence="8 9">
    <name type="scientific">Methanogenium marinum</name>
    <dbReference type="NCBI Taxonomy" id="348610"/>
    <lineage>
        <taxon>Archaea</taxon>
        <taxon>Methanobacteriati</taxon>
        <taxon>Methanobacteriota</taxon>
        <taxon>Stenosarchaea group</taxon>
        <taxon>Methanomicrobia</taxon>
        <taxon>Methanomicrobiales</taxon>
        <taxon>Methanomicrobiaceae</taxon>
        <taxon>Methanogenium</taxon>
    </lineage>
</organism>
<dbReference type="EMBL" id="JAKELO010000002">
    <property type="protein sequence ID" value="MDE4908210.1"/>
    <property type="molecule type" value="Genomic_DNA"/>
</dbReference>
<dbReference type="Gene3D" id="1.20.81.30">
    <property type="entry name" value="Type II secretion system (T2SS), domain F"/>
    <property type="match status" value="1"/>
</dbReference>
<feature type="transmembrane region" description="Helical" evidence="6">
    <location>
        <begin position="252"/>
        <end position="272"/>
    </location>
</feature>
<proteinExistence type="predicted"/>
<evidence type="ECO:0000313" key="8">
    <source>
        <dbReference type="EMBL" id="MDE4908210.1"/>
    </source>
</evidence>
<dbReference type="RefSeq" id="WP_274924845.1">
    <property type="nucleotide sequence ID" value="NZ_JAKELO010000002.1"/>
</dbReference>
<feature type="transmembrane region" description="Helical" evidence="6">
    <location>
        <begin position="37"/>
        <end position="65"/>
    </location>
</feature>
<dbReference type="InterPro" id="IPR018076">
    <property type="entry name" value="T2SS_GspF_dom"/>
</dbReference>
<keyword evidence="2" id="KW-1003">Cell membrane</keyword>
<comment type="caution">
    <text evidence="8">The sequence shown here is derived from an EMBL/GenBank/DDBJ whole genome shotgun (WGS) entry which is preliminary data.</text>
</comment>
<evidence type="ECO:0000256" key="4">
    <source>
        <dbReference type="ARBA" id="ARBA00022989"/>
    </source>
</evidence>
<keyword evidence="4 6" id="KW-1133">Transmembrane helix</keyword>
<dbReference type="InterPro" id="IPR056569">
    <property type="entry name" value="ArlJ-like"/>
</dbReference>
<dbReference type="Proteomes" id="UP001143747">
    <property type="component" value="Unassembled WGS sequence"/>
</dbReference>
<gene>
    <name evidence="8" type="ORF">L0665_06255</name>
</gene>
<feature type="domain" description="Type II secretion system protein GspF" evidence="7">
    <location>
        <begin position="435"/>
        <end position="560"/>
    </location>
</feature>
<evidence type="ECO:0000256" key="6">
    <source>
        <dbReference type="SAM" id="Phobius"/>
    </source>
</evidence>
<comment type="subcellular location">
    <subcellularLocation>
        <location evidence="1">Cell membrane</location>
        <topology evidence="1">Multi-pass membrane protein</topology>
    </subcellularLocation>
</comment>
<protein>
    <submittedName>
        <fullName evidence="8">Type II secretion system F family protein</fullName>
    </submittedName>
</protein>
<feature type="transmembrane region" description="Helical" evidence="6">
    <location>
        <begin position="539"/>
        <end position="560"/>
    </location>
</feature>
<name>A0A9Q4KQ21_9EURY</name>
<dbReference type="PANTHER" id="PTHR35402:SF1">
    <property type="entry name" value="TYPE II SECRETION SYSTEM PROTEIN GSPF DOMAIN-CONTAINING PROTEIN"/>
    <property type="match status" value="1"/>
</dbReference>
<evidence type="ECO:0000256" key="5">
    <source>
        <dbReference type="ARBA" id="ARBA00023136"/>
    </source>
</evidence>
<feature type="domain" description="Type II secretion system protein GspF" evidence="7">
    <location>
        <begin position="139"/>
        <end position="266"/>
    </location>
</feature>
<dbReference type="GO" id="GO:0005886">
    <property type="term" value="C:plasma membrane"/>
    <property type="evidence" value="ECO:0007669"/>
    <property type="project" value="UniProtKB-SubCell"/>
</dbReference>
<evidence type="ECO:0000313" key="9">
    <source>
        <dbReference type="Proteomes" id="UP001143747"/>
    </source>
</evidence>
<keyword evidence="3 6" id="KW-0812">Transmembrane</keyword>
<keyword evidence="9" id="KW-1185">Reference proteome</keyword>
<feature type="transmembrane region" description="Helical" evidence="6">
    <location>
        <begin position="402"/>
        <end position="421"/>
    </location>
</feature>
<dbReference type="AlphaFoldDB" id="A0A9Q4KQ21"/>
<feature type="transmembrane region" description="Helical" evidence="6">
    <location>
        <begin position="98"/>
        <end position="116"/>
    </location>
</feature>
<keyword evidence="5 6" id="KW-0472">Membrane</keyword>
<evidence type="ECO:0000256" key="3">
    <source>
        <dbReference type="ARBA" id="ARBA00022692"/>
    </source>
</evidence>
<evidence type="ECO:0000256" key="2">
    <source>
        <dbReference type="ARBA" id="ARBA00022475"/>
    </source>
</evidence>
<feature type="transmembrane region" description="Helical" evidence="6">
    <location>
        <begin position="595"/>
        <end position="615"/>
    </location>
</feature>
<dbReference type="PANTHER" id="PTHR35402">
    <property type="entry name" value="INTEGRAL MEMBRANE PROTEIN-RELATED"/>
    <property type="match status" value="1"/>
</dbReference>
<evidence type="ECO:0000259" key="7">
    <source>
        <dbReference type="Pfam" id="PF00482"/>
    </source>
</evidence>
<feature type="transmembrane region" description="Helical" evidence="6">
    <location>
        <begin position="278"/>
        <end position="305"/>
    </location>
</feature>
<accession>A0A9Q4KQ21</accession>
<evidence type="ECO:0000256" key="1">
    <source>
        <dbReference type="ARBA" id="ARBA00004651"/>
    </source>
</evidence>
<sequence length="645" mass="72765">MIIDRYAQWAIGRRPEKYQSVRQNLLSARTGMTIAQYLTYCVLVSVVFGAIIGIMGYLIAMMLFFPEVHTSLFNIFGTVIPEINIAQPTLPEMLQRSLVAVLFFIIATLCIYQLLLRYPGMMKDNRSVRINLTLHNAVSYMYAMRRGGAEILPIFKSLSENADIYGEVAYECRQVVRDTEYFGVDVVSAIRNLSLTTPSEKLKDFLEDFVSIIESGGNVASFLGSRVRVYQDDARFQQQQFLSTLQLVGESYVTLFVAGPLFLIIIMVVVGLMGTTSIVQMAAVIYGLIPIGSLIFIIFVDMISLHTDDVRRVTRKVVLREFRDVHVIKQEGDESLFSLLHRSDRWRNLREFIRHPLDWFMIDAKRTFLISVPVMLCYLVFIYTVVPQYQDFELYLNVVDDHLIIALLIVLVPYAALFEIWRRKVRGIEESVPEFLSRLSGINRVGLTPARAISVLEKTNLGLISYEIHRIKRDLDWGGLFSDALVRFEHRVQTAAIARDVTLITKASEMTGDIAEILAIAANDARMSETLKRERLGDMIIYIIVIYLAYAVFVFVVVVLDWNFLSILRDMATGGSLDNVPSSLMSIAEGGSLTVISRLLFHACLISAFFSGLIAGQMGEGSVKAGVKHAVIMLVIALIIFNLAF</sequence>
<feature type="transmembrane region" description="Helical" evidence="6">
    <location>
        <begin position="627"/>
        <end position="644"/>
    </location>
</feature>
<dbReference type="Pfam" id="PF00482">
    <property type="entry name" value="T2SSF"/>
    <property type="match status" value="2"/>
</dbReference>